<evidence type="ECO:0000256" key="4">
    <source>
        <dbReference type="ARBA" id="ARBA00022840"/>
    </source>
</evidence>
<evidence type="ECO:0000259" key="5">
    <source>
        <dbReference type="PROSITE" id="PS50893"/>
    </source>
</evidence>
<dbReference type="GO" id="GO:0005524">
    <property type="term" value="F:ATP binding"/>
    <property type="evidence" value="ECO:0007669"/>
    <property type="project" value="UniProtKB-KW"/>
</dbReference>
<evidence type="ECO:0000313" key="7">
    <source>
        <dbReference type="Proteomes" id="UP001321492"/>
    </source>
</evidence>
<dbReference type="PANTHER" id="PTHR42781:SF4">
    <property type="entry name" value="SPERMIDINE_PUTRESCINE IMPORT ATP-BINDING PROTEIN POTA"/>
    <property type="match status" value="1"/>
</dbReference>
<dbReference type="InterPro" id="IPR013611">
    <property type="entry name" value="Transp-assoc_OB_typ2"/>
</dbReference>
<dbReference type="PROSITE" id="PS00211">
    <property type="entry name" value="ABC_TRANSPORTER_1"/>
    <property type="match status" value="1"/>
</dbReference>
<dbReference type="PANTHER" id="PTHR42781">
    <property type="entry name" value="SPERMIDINE/PUTRESCINE IMPORT ATP-BINDING PROTEIN POTA"/>
    <property type="match status" value="1"/>
</dbReference>
<dbReference type="EMBL" id="JASJEV010000018">
    <property type="protein sequence ID" value="MDJ1160128.1"/>
    <property type="molecule type" value="Genomic_DNA"/>
</dbReference>
<dbReference type="RefSeq" id="WP_283742129.1">
    <property type="nucleotide sequence ID" value="NZ_JASJEV010000018.1"/>
</dbReference>
<reference evidence="6 7" key="1">
    <citation type="submission" date="2023-05" db="EMBL/GenBank/DDBJ databases">
        <title>Chelatococcus sp. nov., a moderately thermophilic bacterium isolated from hot spring microbial mat.</title>
        <authorList>
            <person name="Hu C.-J."/>
            <person name="Li W.-J."/>
        </authorList>
    </citation>
    <scope>NUCLEOTIDE SEQUENCE [LARGE SCALE GENOMIC DNA]</scope>
    <source>
        <strain evidence="6 7">SYSU G07232</strain>
    </source>
</reference>
<dbReference type="Proteomes" id="UP001321492">
    <property type="component" value="Unassembled WGS sequence"/>
</dbReference>
<protein>
    <submittedName>
        <fullName evidence="6">ABC transporter ATP-binding protein</fullName>
    </submittedName>
</protein>
<evidence type="ECO:0000313" key="6">
    <source>
        <dbReference type="EMBL" id="MDJ1160128.1"/>
    </source>
</evidence>
<feature type="domain" description="ABC transporter" evidence="5">
    <location>
        <begin position="4"/>
        <end position="238"/>
    </location>
</feature>
<sequence>MTAIALDGVSKHFGTSIALDDVSLAVPEGAFLALLGPSGCGKTTILRLIAGFEAPTRGVVRFGARTVATAEAQVPPEERQVAMVFQSYALWPHMTVAENVAYPLATARRPKSEVAGRVAEALHVVGLAGYGERRPEALSGGQRQRVALARALVQEAPLVLCDEPLANLDVHLRAAMLASFRRLHRDTGRTFVYVTHDQAEALALATHIAVLDGGRLAQLGAPQAIYAAPATEAVARFVGEGRILDAVTRSPVEAGRLPVRLAGAELMVRAPAGTRPGAVKLLVRPENVMLGGPLAAVVRGATYRGPAWAVEATLHDGQSLMLALPAAPREGDRLDLAVTDAWVVPAI</sequence>
<dbReference type="Gene3D" id="3.40.50.300">
    <property type="entry name" value="P-loop containing nucleotide triphosphate hydrolases"/>
    <property type="match status" value="1"/>
</dbReference>
<dbReference type="InterPro" id="IPR017871">
    <property type="entry name" value="ABC_transporter-like_CS"/>
</dbReference>
<accession>A0ABT7AL74</accession>
<dbReference type="SMART" id="SM00382">
    <property type="entry name" value="AAA"/>
    <property type="match status" value="1"/>
</dbReference>
<evidence type="ECO:0000256" key="2">
    <source>
        <dbReference type="ARBA" id="ARBA00022448"/>
    </source>
</evidence>
<gene>
    <name evidence="6" type="ORF">QNA08_18100</name>
</gene>
<keyword evidence="4 6" id="KW-0067">ATP-binding</keyword>
<dbReference type="Pfam" id="PF00005">
    <property type="entry name" value="ABC_tran"/>
    <property type="match status" value="1"/>
</dbReference>
<comment type="caution">
    <text evidence="6">The sequence shown here is derived from an EMBL/GenBank/DDBJ whole genome shotgun (WGS) entry which is preliminary data.</text>
</comment>
<evidence type="ECO:0000256" key="1">
    <source>
        <dbReference type="ARBA" id="ARBA00005417"/>
    </source>
</evidence>
<organism evidence="6 7">
    <name type="scientific">Chelatococcus albus</name>
    <dbReference type="NCBI Taxonomy" id="3047466"/>
    <lineage>
        <taxon>Bacteria</taxon>
        <taxon>Pseudomonadati</taxon>
        <taxon>Pseudomonadota</taxon>
        <taxon>Alphaproteobacteria</taxon>
        <taxon>Hyphomicrobiales</taxon>
        <taxon>Chelatococcaceae</taxon>
        <taxon>Chelatococcus</taxon>
    </lineage>
</organism>
<keyword evidence="2" id="KW-0813">Transport</keyword>
<name>A0ABT7AL74_9HYPH</name>
<dbReference type="InterPro" id="IPR027417">
    <property type="entry name" value="P-loop_NTPase"/>
</dbReference>
<dbReference type="InterPro" id="IPR003593">
    <property type="entry name" value="AAA+_ATPase"/>
</dbReference>
<dbReference type="PROSITE" id="PS50893">
    <property type="entry name" value="ABC_TRANSPORTER_2"/>
    <property type="match status" value="1"/>
</dbReference>
<proteinExistence type="inferred from homology"/>
<keyword evidence="7" id="KW-1185">Reference proteome</keyword>
<comment type="similarity">
    <text evidence="1">Belongs to the ABC transporter superfamily.</text>
</comment>
<dbReference type="InterPro" id="IPR003439">
    <property type="entry name" value="ABC_transporter-like_ATP-bd"/>
</dbReference>
<keyword evidence="3" id="KW-0547">Nucleotide-binding</keyword>
<dbReference type="Pfam" id="PF08402">
    <property type="entry name" value="TOBE_2"/>
    <property type="match status" value="1"/>
</dbReference>
<dbReference type="SUPFAM" id="SSF52540">
    <property type="entry name" value="P-loop containing nucleoside triphosphate hydrolases"/>
    <property type="match status" value="1"/>
</dbReference>
<evidence type="ECO:0000256" key="3">
    <source>
        <dbReference type="ARBA" id="ARBA00022741"/>
    </source>
</evidence>
<dbReference type="InterPro" id="IPR050093">
    <property type="entry name" value="ABC_SmlMolc_Importer"/>
</dbReference>